<dbReference type="InterPro" id="IPR029044">
    <property type="entry name" value="Nucleotide-diphossugar_trans"/>
</dbReference>
<evidence type="ECO:0000256" key="1">
    <source>
        <dbReference type="SAM" id="Phobius"/>
    </source>
</evidence>
<dbReference type="AlphaFoldDB" id="A0A250X403"/>
<reference evidence="3 4" key="1">
    <citation type="submission" date="2017-08" db="EMBL/GenBank/DDBJ databases">
        <title>Acidophilic green algal genome provides insights into adaptation to an acidic environment.</title>
        <authorList>
            <person name="Hirooka S."/>
            <person name="Hirose Y."/>
            <person name="Kanesaki Y."/>
            <person name="Higuchi S."/>
            <person name="Fujiwara T."/>
            <person name="Onuma R."/>
            <person name="Era A."/>
            <person name="Ohbayashi R."/>
            <person name="Uzuka A."/>
            <person name="Nozaki H."/>
            <person name="Yoshikawa H."/>
            <person name="Miyagishima S.Y."/>
        </authorList>
    </citation>
    <scope>NUCLEOTIDE SEQUENCE [LARGE SCALE GENOMIC DNA]</scope>
    <source>
        <strain evidence="3 4">NIES-2499</strain>
    </source>
</reference>
<accession>A0A250X403</accession>
<dbReference type="Pfam" id="PF00535">
    <property type="entry name" value="Glycos_transf_2"/>
    <property type="match status" value="1"/>
</dbReference>
<evidence type="ECO:0000313" key="3">
    <source>
        <dbReference type="EMBL" id="GAX77807.1"/>
    </source>
</evidence>
<sequence length="988" mass="108326">MQWTCRRLSKCYISLLISVPFLTWVTLRHYTLINLIGRGIGDRDLSGKFAKSSQAPIISWYLGPPVRSQLHKYVPESIDQWPDMESSDSCLSNISTWLRSEQYIGWCNTPLSGFTSCAHGSCMHSFLTGDPIDLDKKPFTKVPKSDTRACMGPVGGQQPFHMTVSTTHTISFILTTRNNDAKVYKTMLELFRTAKEAPSIQFVVYDDASDHVPSRVVVALHTMREQFGTNVLFIRGNTTLGASGAIHAAIQASSGEFFVLVSAGTYVTPGWLSALLFTLLHMPLAGMAGPLYVSDSNMITNAGGILYDDARPAIFGQMVRPSHEFLFSRRVDFVSPDCFMMRRQTYHEVGTLDQGYDKGSMGWGVDLALAVRKAGKYIYMQPGSVVYHQDGSLPLRTGDIGDQDQVKLQEKWRDLLSVHEDYFPHTWPLQECALQRYPRRVLWITFELPEDIEASARKQEARHGFGGSRAITIIHGLISAGYLVRVQPLVDNEPNGSVWSANSLMAQLHGAEVLKSKLQLKKEDFLMSAPIGGRSVCAYELFLVTGSSLLTFLTSILREACPDVPFILDLPASNQVRSALLTELGEKLLNRGHSPSLLSTLYNFVFLRDKSKEKAPLQDLSERTWARLQSQTWYAELERDMKAMRTAAVTLTSTKLEELVLQRLLISTLQTSGSANHTLPQRASPLPSNPKHLDPCLISRGSTGSKVESFPSVLAIPVPALTVDDDFHLGVSIRLPCLLRTAGIMVLSPGGEAGDLAADDLITELLQALVGLPISLQRSITIHVRLWSHLSNVRNVLDAISKELRGAWPGGLIYHSSHSSSRMAQKVDLLGDWDEIRVMMVPPAAHLGGGGLGFTWPMEMIMNGLDSGAVLVTSAVGAALLGVPGGLEGRVVAMDDGTPLNEWAAVAAASLRCEAVAPGLIPESSMSSRGRSLRLLSSAWHATGRHGLEGKDEINAFVEEGTGGMLVKEHSGHDVTFHNREDLHPSAP</sequence>
<dbReference type="SUPFAM" id="SSF53448">
    <property type="entry name" value="Nucleotide-diphospho-sugar transferases"/>
    <property type="match status" value="1"/>
</dbReference>
<dbReference type="Proteomes" id="UP000232323">
    <property type="component" value="Unassembled WGS sequence"/>
</dbReference>
<keyword evidence="4" id="KW-1185">Reference proteome</keyword>
<keyword evidence="1" id="KW-0472">Membrane</keyword>
<dbReference type="PANTHER" id="PTHR43179">
    <property type="entry name" value="RHAMNOSYLTRANSFERASE WBBL"/>
    <property type="match status" value="1"/>
</dbReference>
<keyword evidence="1" id="KW-0812">Transmembrane</keyword>
<keyword evidence="1" id="KW-1133">Transmembrane helix</keyword>
<dbReference type="Gene3D" id="3.90.550.10">
    <property type="entry name" value="Spore Coat Polysaccharide Biosynthesis Protein SpsA, Chain A"/>
    <property type="match status" value="1"/>
</dbReference>
<dbReference type="InterPro" id="IPR001173">
    <property type="entry name" value="Glyco_trans_2-like"/>
</dbReference>
<dbReference type="PANTHER" id="PTHR43179:SF7">
    <property type="entry name" value="RHAMNOSYLTRANSFERASE WBBL"/>
    <property type="match status" value="1"/>
</dbReference>
<dbReference type="EMBL" id="BEGY01000027">
    <property type="protein sequence ID" value="GAX77807.1"/>
    <property type="molecule type" value="Genomic_DNA"/>
</dbReference>
<feature type="domain" description="Glycosyltransferase 2-like" evidence="2">
    <location>
        <begin position="171"/>
        <end position="348"/>
    </location>
</feature>
<comment type="caution">
    <text evidence="3">The sequence shown here is derived from an EMBL/GenBank/DDBJ whole genome shotgun (WGS) entry which is preliminary data.</text>
</comment>
<evidence type="ECO:0000259" key="2">
    <source>
        <dbReference type="Pfam" id="PF00535"/>
    </source>
</evidence>
<name>A0A250X403_9CHLO</name>
<organism evidence="3 4">
    <name type="scientific">Chlamydomonas eustigma</name>
    <dbReference type="NCBI Taxonomy" id="1157962"/>
    <lineage>
        <taxon>Eukaryota</taxon>
        <taxon>Viridiplantae</taxon>
        <taxon>Chlorophyta</taxon>
        <taxon>core chlorophytes</taxon>
        <taxon>Chlorophyceae</taxon>
        <taxon>CS clade</taxon>
        <taxon>Chlamydomonadales</taxon>
        <taxon>Chlamydomonadaceae</taxon>
        <taxon>Chlamydomonas</taxon>
    </lineage>
</organism>
<gene>
    <name evidence="3" type="ORF">CEUSTIGMA_g5250.t1</name>
</gene>
<proteinExistence type="predicted"/>
<evidence type="ECO:0000313" key="4">
    <source>
        <dbReference type="Proteomes" id="UP000232323"/>
    </source>
</evidence>
<dbReference type="OrthoDB" id="568021at2759"/>
<protein>
    <recommendedName>
        <fullName evidence="2">Glycosyltransferase 2-like domain-containing protein</fullName>
    </recommendedName>
</protein>
<feature type="transmembrane region" description="Helical" evidence="1">
    <location>
        <begin position="12"/>
        <end position="30"/>
    </location>
</feature>